<name>A0A067TCF2_GALM3</name>
<dbReference type="OrthoDB" id="3049674at2759"/>
<sequence>MMSTFDVSAYNALPFIAAANTRFEKQLETAGLTRTQFFTKLVPLFREASYAGNYSVCLIHRHYSLNDGERMVTTGDSAKPSMDTSENIVGERWASNGQVIEHKFTDDPASHPPPPPAEFFSKFKSIVDAHGVDILGVSYAPGKLEDDFLLLESPGPGDREQVTTVVHRLSEERKHGFEAAWIPRFDSKRGFYTMGGCSNCSPCDCPPPEYRITLQVEKFGITI</sequence>
<dbReference type="AlphaFoldDB" id="A0A067TCF2"/>
<accession>A0A067TCF2</accession>
<evidence type="ECO:0000313" key="1">
    <source>
        <dbReference type="EMBL" id="KDR77564.1"/>
    </source>
</evidence>
<dbReference type="HOGENOM" id="CLU_1240218_0_0_1"/>
<dbReference type="EMBL" id="KL142376">
    <property type="protein sequence ID" value="KDR77564.1"/>
    <property type="molecule type" value="Genomic_DNA"/>
</dbReference>
<evidence type="ECO:0000313" key="2">
    <source>
        <dbReference type="Proteomes" id="UP000027222"/>
    </source>
</evidence>
<gene>
    <name evidence="1" type="ORF">GALMADRAFT_407778</name>
</gene>
<keyword evidence="2" id="KW-1185">Reference proteome</keyword>
<dbReference type="Proteomes" id="UP000027222">
    <property type="component" value="Unassembled WGS sequence"/>
</dbReference>
<reference evidence="2" key="1">
    <citation type="journal article" date="2014" name="Proc. Natl. Acad. Sci. U.S.A.">
        <title>Extensive sampling of basidiomycete genomes demonstrates inadequacy of the white-rot/brown-rot paradigm for wood decay fungi.</title>
        <authorList>
            <person name="Riley R."/>
            <person name="Salamov A.A."/>
            <person name="Brown D.W."/>
            <person name="Nagy L.G."/>
            <person name="Floudas D."/>
            <person name="Held B.W."/>
            <person name="Levasseur A."/>
            <person name="Lombard V."/>
            <person name="Morin E."/>
            <person name="Otillar R."/>
            <person name="Lindquist E.A."/>
            <person name="Sun H."/>
            <person name="LaButti K.M."/>
            <person name="Schmutz J."/>
            <person name="Jabbour D."/>
            <person name="Luo H."/>
            <person name="Baker S.E."/>
            <person name="Pisabarro A.G."/>
            <person name="Walton J.D."/>
            <person name="Blanchette R.A."/>
            <person name="Henrissat B."/>
            <person name="Martin F."/>
            <person name="Cullen D."/>
            <person name="Hibbett D.S."/>
            <person name="Grigoriev I.V."/>
        </authorList>
    </citation>
    <scope>NUCLEOTIDE SEQUENCE [LARGE SCALE GENOMIC DNA]</scope>
    <source>
        <strain evidence="2">CBS 339.88</strain>
    </source>
</reference>
<dbReference type="STRING" id="685588.A0A067TCF2"/>
<proteinExistence type="predicted"/>
<protein>
    <submittedName>
        <fullName evidence="1">Uncharacterized protein</fullName>
    </submittedName>
</protein>
<organism evidence="1 2">
    <name type="scientific">Galerina marginata (strain CBS 339.88)</name>
    <dbReference type="NCBI Taxonomy" id="685588"/>
    <lineage>
        <taxon>Eukaryota</taxon>
        <taxon>Fungi</taxon>
        <taxon>Dikarya</taxon>
        <taxon>Basidiomycota</taxon>
        <taxon>Agaricomycotina</taxon>
        <taxon>Agaricomycetes</taxon>
        <taxon>Agaricomycetidae</taxon>
        <taxon>Agaricales</taxon>
        <taxon>Agaricineae</taxon>
        <taxon>Strophariaceae</taxon>
        <taxon>Galerina</taxon>
    </lineage>
</organism>